<evidence type="ECO:0000313" key="5">
    <source>
        <dbReference type="EMBL" id="APT91107.1"/>
    </source>
</evidence>
<name>A0A1L7CZ52_9CORY</name>
<dbReference type="Pfam" id="PF01553">
    <property type="entry name" value="Acyltransferase"/>
    <property type="match status" value="1"/>
</dbReference>
<dbReference type="SMART" id="SM00563">
    <property type="entry name" value="PlsC"/>
    <property type="match status" value="1"/>
</dbReference>
<feature type="domain" description="Phospholipid/glycerol acyltransferase" evidence="4">
    <location>
        <begin position="29"/>
        <end position="141"/>
    </location>
</feature>
<evidence type="ECO:0000313" key="6">
    <source>
        <dbReference type="Proteomes" id="UP000185469"/>
    </source>
</evidence>
<proteinExistence type="predicted"/>
<gene>
    <name evidence="5" type="ORF">CSPHI_08830</name>
</gene>
<organism evidence="5 6">
    <name type="scientific">Corynebacterium sphenisci DSM 44792</name>
    <dbReference type="NCBI Taxonomy" id="1437874"/>
    <lineage>
        <taxon>Bacteria</taxon>
        <taxon>Bacillati</taxon>
        <taxon>Actinomycetota</taxon>
        <taxon>Actinomycetes</taxon>
        <taxon>Mycobacteriales</taxon>
        <taxon>Corynebacteriaceae</taxon>
        <taxon>Corynebacterium</taxon>
    </lineage>
</organism>
<dbReference type="KEGG" id="csph:CSPHI_08830"/>
<reference evidence="5 6" key="1">
    <citation type="submission" date="2014-08" db="EMBL/GenBank/DDBJ databases">
        <title>Complete genome sequence of Corynebacterium sphenisci CECT 5990(T) (=DSM 44792(T)), isolated from healthy wild penguins.</title>
        <authorList>
            <person name="Ruckert C."/>
            <person name="Albersmeier A."/>
            <person name="Winkler A."/>
            <person name="Kalinowski J."/>
        </authorList>
    </citation>
    <scope>NUCLEOTIDE SEQUENCE [LARGE SCALE GENOMIC DNA]</scope>
    <source>
        <strain evidence="5 6">DSM 44792</strain>
    </source>
</reference>
<dbReference type="PANTHER" id="PTHR10434">
    <property type="entry name" value="1-ACYL-SN-GLYCEROL-3-PHOSPHATE ACYLTRANSFERASE"/>
    <property type="match status" value="1"/>
</dbReference>
<dbReference type="GO" id="GO:0006654">
    <property type="term" value="P:phosphatidic acid biosynthetic process"/>
    <property type="evidence" value="ECO:0007669"/>
    <property type="project" value="TreeGrafter"/>
</dbReference>
<dbReference type="PANTHER" id="PTHR10434:SF9">
    <property type="entry name" value="PHOSPHOLIPID_GLYCEROL ACYLTRANSFERASE DOMAIN-CONTAINING PROTEIN"/>
    <property type="match status" value="1"/>
</dbReference>
<dbReference type="AlphaFoldDB" id="A0A1L7CZ52"/>
<keyword evidence="1 5" id="KW-0808">Transferase</keyword>
<dbReference type="EMBL" id="CP009248">
    <property type="protein sequence ID" value="APT91107.1"/>
    <property type="molecule type" value="Genomic_DNA"/>
</dbReference>
<keyword evidence="6" id="KW-1185">Reference proteome</keyword>
<sequence>MLRRFIARTFWRLSRWNLSPWPKPERPTVFVGAPHTSNWDFVLMLATTWALGIDFRWLGKDSLFRGPIGFLTRATGGIPVNRDNPDGVVEAVVEQVRRGEVFGLVVAPDGTRGGNTHWKSGFYRIARATGLPVTLCYIDRTTMTAGLGPQYELTGDVHADMEHIREFYSDKAGFRPEKRGVPRLRHEPKGIDGPGQGG</sequence>
<evidence type="ECO:0000256" key="1">
    <source>
        <dbReference type="ARBA" id="ARBA00022679"/>
    </source>
</evidence>
<dbReference type="STRING" id="1437874.CSPHI_08830"/>
<accession>A0A1L7CZ52</accession>
<feature type="compositionally biased region" description="Basic and acidic residues" evidence="3">
    <location>
        <begin position="175"/>
        <end position="190"/>
    </location>
</feature>
<keyword evidence="2 5" id="KW-0012">Acyltransferase</keyword>
<dbReference type="InterPro" id="IPR002123">
    <property type="entry name" value="Plipid/glycerol_acylTrfase"/>
</dbReference>
<dbReference type="OrthoDB" id="9796839at2"/>
<evidence type="ECO:0000256" key="3">
    <source>
        <dbReference type="SAM" id="MobiDB-lite"/>
    </source>
</evidence>
<dbReference type="SUPFAM" id="SSF69593">
    <property type="entry name" value="Glycerol-3-phosphate (1)-acyltransferase"/>
    <property type="match status" value="1"/>
</dbReference>
<protein>
    <submittedName>
        <fullName evidence="5">Acyl-phosphate glycerol 3-phosphate acyltransferase</fullName>
    </submittedName>
</protein>
<dbReference type="GO" id="GO:0003841">
    <property type="term" value="F:1-acylglycerol-3-phosphate O-acyltransferase activity"/>
    <property type="evidence" value="ECO:0007669"/>
    <property type="project" value="TreeGrafter"/>
</dbReference>
<feature type="region of interest" description="Disordered" evidence="3">
    <location>
        <begin position="175"/>
        <end position="198"/>
    </location>
</feature>
<evidence type="ECO:0000259" key="4">
    <source>
        <dbReference type="SMART" id="SM00563"/>
    </source>
</evidence>
<dbReference type="Proteomes" id="UP000185469">
    <property type="component" value="Chromosome"/>
</dbReference>
<evidence type="ECO:0000256" key="2">
    <source>
        <dbReference type="ARBA" id="ARBA00023315"/>
    </source>
</evidence>